<dbReference type="AlphaFoldDB" id="A0AAD2FY49"/>
<dbReference type="PANTHER" id="PTHR45661">
    <property type="entry name" value="SURFACE ANTIGEN"/>
    <property type="match status" value="1"/>
</dbReference>
<dbReference type="InterPro" id="IPR026906">
    <property type="entry name" value="LRR_5"/>
</dbReference>
<evidence type="ECO:0000313" key="3">
    <source>
        <dbReference type="Proteomes" id="UP001295423"/>
    </source>
</evidence>
<dbReference type="EMBL" id="CAKOGP040001914">
    <property type="protein sequence ID" value="CAJ1956383.1"/>
    <property type="molecule type" value="Genomic_DNA"/>
</dbReference>
<accession>A0AAD2FY49</accession>
<feature type="region of interest" description="Disordered" evidence="1">
    <location>
        <begin position="10"/>
        <end position="40"/>
    </location>
</feature>
<gene>
    <name evidence="2" type="ORF">CYCCA115_LOCUS16206</name>
</gene>
<evidence type="ECO:0000256" key="1">
    <source>
        <dbReference type="SAM" id="MobiDB-lite"/>
    </source>
</evidence>
<dbReference type="PANTHER" id="PTHR45661:SF3">
    <property type="entry name" value="IG-LIKE DOMAIN-CONTAINING PROTEIN"/>
    <property type="match status" value="1"/>
</dbReference>
<name>A0AAD2FY49_9STRA</name>
<dbReference type="Pfam" id="PF13306">
    <property type="entry name" value="LRR_5"/>
    <property type="match status" value="1"/>
</dbReference>
<organism evidence="2 3">
    <name type="scientific">Cylindrotheca closterium</name>
    <dbReference type="NCBI Taxonomy" id="2856"/>
    <lineage>
        <taxon>Eukaryota</taxon>
        <taxon>Sar</taxon>
        <taxon>Stramenopiles</taxon>
        <taxon>Ochrophyta</taxon>
        <taxon>Bacillariophyta</taxon>
        <taxon>Bacillariophyceae</taxon>
        <taxon>Bacillariophycidae</taxon>
        <taxon>Bacillariales</taxon>
        <taxon>Bacillariaceae</taxon>
        <taxon>Cylindrotheca</taxon>
    </lineage>
</organism>
<sequence>MSEPRVYIYRGPRRRTINNEEKNEDDHDDHDESSPSASLPAVPKDIHFARVDDPVTHIPPNTFKDCNDLVCISFPNGLVAIGDLAFCRCRMLREISFPSSPFLRSIGIQAFMDCRRLVSVKLPEQSGLQVIGPGAFQMCFELTEIDIPSSVRVIGSFCFVWCSKLAKVNLQEGLVAIGEGAFRKCSLLAQVLVPKSTREIGDFCFAECYNLISVEISDRLQYLGHGAFAECSLLTNISLTPMVDLTGMDPFFQCTKLVEASYTNERLCQRYEKTSTIHQLCYDQAYESTQVCMERMQDALMKCKSADPSRMCWVDECGLTPFHVLGMSKRPNSYLFQALLQTSPSKQLLSAKDRWGKTPLQYLAKSHSKIANELIQMVLHHTIIQRIAWLGLPRWRRELWTAIDALEQNGVTERARQIDQLEHRLAVLERLESTSLLEFAVWQNSVQQYLEPPPDKNDENAYMFDVEKYNRLRYGCRFSCGSEIIISSVVSWIDPIEESS</sequence>
<dbReference type="InterPro" id="IPR032675">
    <property type="entry name" value="LRR_dom_sf"/>
</dbReference>
<comment type="caution">
    <text evidence="2">The sequence shown here is derived from an EMBL/GenBank/DDBJ whole genome shotgun (WGS) entry which is preliminary data.</text>
</comment>
<dbReference type="Proteomes" id="UP001295423">
    <property type="component" value="Unassembled WGS sequence"/>
</dbReference>
<keyword evidence="3" id="KW-1185">Reference proteome</keyword>
<dbReference type="Gene3D" id="3.80.10.10">
    <property type="entry name" value="Ribonuclease Inhibitor"/>
    <property type="match status" value="1"/>
</dbReference>
<dbReference type="InterPro" id="IPR053139">
    <property type="entry name" value="Surface_bspA-like"/>
</dbReference>
<evidence type="ECO:0000313" key="2">
    <source>
        <dbReference type="EMBL" id="CAJ1956383.1"/>
    </source>
</evidence>
<reference evidence="2" key="1">
    <citation type="submission" date="2023-08" db="EMBL/GenBank/DDBJ databases">
        <authorList>
            <person name="Audoor S."/>
            <person name="Bilcke G."/>
        </authorList>
    </citation>
    <scope>NUCLEOTIDE SEQUENCE</scope>
</reference>
<dbReference type="SUPFAM" id="SSF52058">
    <property type="entry name" value="L domain-like"/>
    <property type="match status" value="1"/>
</dbReference>
<protein>
    <submittedName>
        <fullName evidence="2">Uncharacterized protein</fullName>
    </submittedName>
</protein>
<proteinExistence type="predicted"/>
<feature type="compositionally biased region" description="Basic and acidic residues" evidence="1">
    <location>
        <begin position="17"/>
        <end position="33"/>
    </location>
</feature>